<name>A0A4R1BA06_9BACT</name>
<dbReference type="RefSeq" id="WP_131449677.1">
    <property type="nucleotide sequence ID" value="NZ_SJZI01000043.1"/>
</dbReference>
<organism evidence="2 3">
    <name type="scientific">Flaviaesturariibacter flavus</name>
    <dbReference type="NCBI Taxonomy" id="2502780"/>
    <lineage>
        <taxon>Bacteria</taxon>
        <taxon>Pseudomonadati</taxon>
        <taxon>Bacteroidota</taxon>
        <taxon>Chitinophagia</taxon>
        <taxon>Chitinophagales</taxon>
        <taxon>Chitinophagaceae</taxon>
        <taxon>Flaviaestuariibacter</taxon>
    </lineage>
</organism>
<dbReference type="Proteomes" id="UP000295334">
    <property type="component" value="Unassembled WGS sequence"/>
</dbReference>
<keyword evidence="3" id="KW-1185">Reference proteome</keyword>
<keyword evidence="1" id="KW-0732">Signal</keyword>
<protein>
    <submittedName>
        <fullName evidence="2">Uncharacterized protein</fullName>
    </submittedName>
</protein>
<gene>
    <name evidence="2" type="ORF">EPD60_11795</name>
</gene>
<comment type="caution">
    <text evidence="2">The sequence shown here is derived from an EMBL/GenBank/DDBJ whole genome shotgun (WGS) entry which is preliminary data.</text>
</comment>
<sequence length="272" mass="30522">MKPSFLLFVFLINSGTAGAQEPIVLMNYSAQRAFFDDFQKRTHEPGFHFADSGPLEGDSSTDAKASIDAILEDPWLRKTYSAGDAVFLSRHIRRQKGNRYHMDFSLSVVDSVSGREVEMQLETANRRPAQPLYGRLRFPLTLRAAPTSMEETQVNDSIRLPKIAAGSQLTWNPDTGNRKGVFISVYFSLRNKPNIESWGHGGFRERTNCMRADDTGGISLPKALFEGIPGGSIVIITILRGNWSDLYQRDGSYSPIHFSAWTIRDGLFVFSY</sequence>
<evidence type="ECO:0000313" key="3">
    <source>
        <dbReference type="Proteomes" id="UP000295334"/>
    </source>
</evidence>
<accession>A0A4R1BA06</accession>
<evidence type="ECO:0000313" key="2">
    <source>
        <dbReference type="EMBL" id="TCJ13770.1"/>
    </source>
</evidence>
<evidence type="ECO:0000256" key="1">
    <source>
        <dbReference type="SAM" id="SignalP"/>
    </source>
</evidence>
<proteinExistence type="predicted"/>
<reference evidence="2 3" key="1">
    <citation type="submission" date="2019-03" db="EMBL/GenBank/DDBJ databases">
        <authorList>
            <person name="Kim M.K.M."/>
        </authorList>
    </citation>
    <scope>NUCLEOTIDE SEQUENCE [LARGE SCALE GENOMIC DNA]</scope>
    <source>
        <strain evidence="2 3">17J68-12</strain>
    </source>
</reference>
<dbReference type="EMBL" id="SJZI01000043">
    <property type="protein sequence ID" value="TCJ13770.1"/>
    <property type="molecule type" value="Genomic_DNA"/>
</dbReference>
<feature type="chain" id="PRO_5020742014" evidence="1">
    <location>
        <begin position="20"/>
        <end position="272"/>
    </location>
</feature>
<dbReference type="AlphaFoldDB" id="A0A4R1BA06"/>
<feature type="signal peptide" evidence="1">
    <location>
        <begin position="1"/>
        <end position="19"/>
    </location>
</feature>